<keyword evidence="10" id="KW-1185">Reference proteome</keyword>
<evidence type="ECO:0000256" key="3">
    <source>
        <dbReference type="ARBA" id="ARBA00006958"/>
    </source>
</evidence>
<evidence type="ECO:0000256" key="2">
    <source>
        <dbReference type="ARBA" id="ARBA00004123"/>
    </source>
</evidence>
<evidence type="ECO:0000313" key="10">
    <source>
        <dbReference type="Proteomes" id="UP000801492"/>
    </source>
</evidence>
<accession>A0A8K0CLS3</accession>
<keyword evidence="4" id="KW-0540">Nuclease</keyword>
<dbReference type="GO" id="GO:0005634">
    <property type="term" value="C:nucleus"/>
    <property type="evidence" value="ECO:0007669"/>
    <property type="project" value="UniProtKB-SubCell"/>
</dbReference>
<dbReference type="InterPro" id="IPR045249">
    <property type="entry name" value="HARBI1-like"/>
</dbReference>
<evidence type="ECO:0000256" key="1">
    <source>
        <dbReference type="ARBA" id="ARBA00001968"/>
    </source>
</evidence>
<name>A0A8K0CLS3_IGNLU</name>
<dbReference type="GO" id="GO:0016787">
    <property type="term" value="F:hydrolase activity"/>
    <property type="evidence" value="ECO:0007669"/>
    <property type="project" value="UniProtKB-KW"/>
</dbReference>
<reference evidence="9" key="1">
    <citation type="submission" date="2019-08" db="EMBL/GenBank/DDBJ databases">
        <title>The genome of the North American firefly Photinus pyralis.</title>
        <authorList>
            <consortium name="Photinus pyralis genome working group"/>
            <person name="Fallon T.R."/>
            <person name="Sander Lower S.E."/>
            <person name="Weng J.-K."/>
        </authorList>
    </citation>
    <scope>NUCLEOTIDE SEQUENCE</scope>
    <source>
        <strain evidence="9">TRF0915ILg1</strain>
        <tissue evidence="9">Whole body</tissue>
    </source>
</reference>
<dbReference type="EMBL" id="VTPC01083872">
    <property type="protein sequence ID" value="KAF2887366.1"/>
    <property type="molecule type" value="Genomic_DNA"/>
</dbReference>
<comment type="caution">
    <text evidence="9">The sequence shown here is derived from an EMBL/GenBank/DDBJ whole genome shotgun (WGS) entry which is preliminary data.</text>
</comment>
<evidence type="ECO:0000256" key="7">
    <source>
        <dbReference type="ARBA" id="ARBA00023242"/>
    </source>
</evidence>
<comment type="similarity">
    <text evidence="3">Belongs to the HARBI1 family.</text>
</comment>
<organism evidence="9 10">
    <name type="scientific">Ignelater luminosus</name>
    <name type="common">Cucubano</name>
    <name type="synonym">Pyrophorus luminosus</name>
    <dbReference type="NCBI Taxonomy" id="2038154"/>
    <lineage>
        <taxon>Eukaryota</taxon>
        <taxon>Metazoa</taxon>
        <taxon>Ecdysozoa</taxon>
        <taxon>Arthropoda</taxon>
        <taxon>Hexapoda</taxon>
        <taxon>Insecta</taxon>
        <taxon>Pterygota</taxon>
        <taxon>Neoptera</taxon>
        <taxon>Endopterygota</taxon>
        <taxon>Coleoptera</taxon>
        <taxon>Polyphaga</taxon>
        <taxon>Elateriformia</taxon>
        <taxon>Elateroidea</taxon>
        <taxon>Elateridae</taxon>
        <taxon>Agrypninae</taxon>
        <taxon>Pyrophorini</taxon>
        <taxon>Ignelater</taxon>
    </lineage>
</organism>
<feature type="domain" description="DDE Tnp4" evidence="8">
    <location>
        <begin position="63"/>
        <end position="168"/>
    </location>
</feature>
<feature type="non-terminal residue" evidence="9">
    <location>
        <position position="169"/>
    </location>
</feature>
<evidence type="ECO:0000256" key="4">
    <source>
        <dbReference type="ARBA" id="ARBA00022722"/>
    </source>
</evidence>
<dbReference type="Pfam" id="PF13359">
    <property type="entry name" value="DDE_Tnp_4"/>
    <property type="match status" value="1"/>
</dbReference>
<dbReference type="PANTHER" id="PTHR22930:SF269">
    <property type="entry name" value="NUCLEASE HARBI1-LIKE PROTEIN"/>
    <property type="match status" value="1"/>
</dbReference>
<dbReference type="GO" id="GO:0046872">
    <property type="term" value="F:metal ion binding"/>
    <property type="evidence" value="ECO:0007669"/>
    <property type="project" value="UniProtKB-KW"/>
</dbReference>
<dbReference type="OrthoDB" id="6582319at2759"/>
<proteinExistence type="inferred from homology"/>
<dbReference type="AlphaFoldDB" id="A0A8K0CLS3"/>
<evidence type="ECO:0000313" key="9">
    <source>
        <dbReference type="EMBL" id="KAF2887366.1"/>
    </source>
</evidence>
<evidence type="ECO:0000259" key="8">
    <source>
        <dbReference type="Pfam" id="PF13359"/>
    </source>
</evidence>
<evidence type="ECO:0000256" key="6">
    <source>
        <dbReference type="ARBA" id="ARBA00022801"/>
    </source>
</evidence>
<keyword evidence="5" id="KW-0479">Metal-binding</keyword>
<dbReference type="GO" id="GO:0004518">
    <property type="term" value="F:nuclease activity"/>
    <property type="evidence" value="ECO:0007669"/>
    <property type="project" value="UniProtKB-KW"/>
</dbReference>
<evidence type="ECO:0000256" key="5">
    <source>
        <dbReference type="ARBA" id="ARBA00022723"/>
    </source>
</evidence>
<protein>
    <recommendedName>
        <fullName evidence="8">DDE Tnp4 domain-containing protein</fullName>
    </recommendedName>
</protein>
<dbReference type="Proteomes" id="UP000801492">
    <property type="component" value="Unassembled WGS sequence"/>
</dbReference>
<sequence>MCEIARSYLRGRESVSRIIRETCNVLWETLSPTYLSPPSLEEWEHIKTQFYEKWNMPNCIGAIDGKHISIQNPFKSGTRFYNYKHFYSIHLMAICDADYKFIFVDIGAQGICGDSGVFRNSNFGSAILDESIKILGNALLPGTNKNFPCFFVADEAFPLKKNIMRPYSQ</sequence>
<dbReference type="InterPro" id="IPR027806">
    <property type="entry name" value="HARBI1_dom"/>
</dbReference>
<comment type="subcellular location">
    <subcellularLocation>
        <location evidence="2">Nucleus</location>
    </subcellularLocation>
</comment>
<keyword evidence="7" id="KW-0539">Nucleus</keyword>
<keyword evidence="6" id="KW-0378">Hydrolase</keyword>
<dbReference type="PANTHER" id="PTHR22930">
    <property type="match status" value="1"/>
</dbReference>
<gene>
    <name evidence="9" type="ORF">ILUMI_18806</name>
</gene>
<comment type="cofactor">
    <cofactor evidence="1">
        <name>a divalent metal cation</name>
        <dbReference type="ChEBI" id="CHEBI:60240"/>
    </cofactor>
</comment>